<protein>
    <submittedName>
        <fullName evidence="2">Cupin-like domain-containing protein</fullName>
    </submittedName>
</protein>
<reference evidence="2 3" key="1">
    <citation type="submission" date="2020-02" db="EMBL/GenBank/DDBJ databases">
        <title>Complete genome sequence of Flavobacteriaceae bacterium.</title>
        <authorList>
            <person name="Kim S.-J."/>
            <person name="Kim Y.-S."/>
            <person name="Kim K.-H."/>
        </authorList>
    </citation>
    <scope>NUCLEOTIDE SEQUENCE [LARGE SCALE GENOMIC DNA]</scope>
    <source>
        <strain evidence="2 3">RR4-40</strain>
    </source>
</reference>
<dbReference type="Pfam" id="PF13621">
    <property type="entry name" value="Cupin_8"/>
    <property type="match status" value="1"/>
</dbReference>
<dbReference type="EMBL" id="CP049057">
    <property type="protein sequence ID" value="QIE59556.1"/>
    <property type="molecule type" value="Genomic_DNA"/>
</dbReference>
<accession>A0A6G6GLU0</accession>
<evidence type="ECO:0000313" key="3">
    <source>
        <dbReference type="Proteomes" id="UP000505306"/>
    </source>
</evidence>
<dbReference type="InterPro" id="IPR003347">
    <property type="entry name" value="JmjC_dom"/>
</dbReference>
<evidence type="ECO:0000259" key="1">
    <source>
        <dbReference type="PROSITE" id="PS51184"/>
    </source>
</evidence>
<dbReference type="Proteomes" id="UP000505306">
    <property type="component" value="Chromosome"/>
</dbReference>
<dbReference type="InterPro" id="IPR041667">
    <property type="entry name" value="Cupin_8"/>
</dbReference>
<proteinExistence type="predicted"/>
<dbReference type="AlphaFoldDB" id="A0A6G6GLU0"/>
<keyword evidence="3" id="KW-1185">Reference proteome</keyword>
<feature type="domain" description="JmjC" evidence="1">
    <location>
        <begin position="94"/>
        <end position="254"/>
    </location>
</feature>
<sequence length="287" mass="34191">MQLKEIDRVSSITKEDFKKHYLKPQKPVIIEHFVDDWPAVQKWNLTYMAEVAGDITVPLYDDRPVRHDEGFNQAHAKMKMRDYIALLKKEPTRYRIFLWNILKEVPALQKDYEYPDFGIKLMKGLPMLFFGGEDSYTFMHYDIDLANIFHFHFHGKKEVILFDQSQNDYLYKIPHSLIVREDIDFNHPDYDKWPALKKANGFRGNLNHGEVLYMPEGYWHYMRYITPGFSMSLRAIARNPKNLGKAIYNIAIMRHYDNLMRRLQGQKWIDKKNEKAITKTHEKLGVT</sequence>
<name>A0A6G6GLU0_9FLAO</name>
<dbReference type="SUPFAM" id="SSF51197">
    <property type="entry name" value="Clavaminate synthase-like"/>
    <property type="match status" value="1"/>
</dbReference>
<dbReference type="PANTHER" id="PTHR12461">
    <property type="entry name" value="HYPOXIA-INDUCIBLE FACTOR 1 ALPHA INHIBITOR-RELATED"/>
    <property type="match status" value="1"/>
</dbReference>
<dbReference type="KEGG" id="mgel:G5B37_08260"/>
<gene>
    <name evidence="2" type="ORF">G5B37_08260</name>
</gene>
<dbReference type="PROSITE" id="PS51184">
    <property type="entry name" value="JMJC"/>
    <property type="match status" value="1"/>
</dbReference>
<evidence type="ECO:0000313" key="2">
    <source>
        <dbReference type="EMBL" id="QIE59556.1"/>
    </source>
</evidence>
<dbReference type="PANTHER" id="PTHR12461:SF105">
    <property type="entry name" value="HYPOXIA-INDUCIBLE FACTOR 1-ALPHA INHIBITOR"/>
    <property type="match status" value="1"/>
</dbReference>
<dbReference type="Gene3D" id="2.60.120.650">
    <property type="entry name" value="Cupin"/>
    <property type="match status" value="1"/>
</dbReference>
<dbReference type="RefSeq" id="WP_164679570.1">
    <property type="nucleotide sequence ID" value="NZ_CP049057.1"/>
</dbReference>
<organism evidence="2 3">
    <name type="scientific">Rasiella rasia</name>
    <dbReference type="NCBI Taxonomy" id="2744027"/>
    <lineage>
        <taxon>Bacteria</taxon>
        <taxon>Pseudomonadati</taxon>
        <taxon>Bacteroidota</taxon>
        <taxon>Flavobacteriia</taxon>
        <taxon>Flavobacteriales</taxon>
        <taxon>Flavobacteriaceae</taxon>
        <taxon>Rasiella</taxon>
    </lineage>
</organism>